<dbReference type="InterPro" id="IPR021354">
    <property type="entry name" value="DUF2975"/>
</dbReference>
<gene>
    <name evidence="2" type="ORF">ETD85_33950</name>
</gene>
<dbReference type="OrthoDB" id="3533483at2"/>
<comment type="caution">
    <text evidence="2">The sequence shown here is derived from an EMBL/GenBank/DDBJ whole genome shotgun (WGS) entry which is preliminary data.</text>
</comment>
<feature type="transmembrane region" description="Helical" evidence="1">
    <location>
        <begin position="84"/>
        <end position="109"/>
    </location>
</feature>
<dbReference type="AlphaFoldDB" id="A0A5S4G7I8"/>
<evidence type="ECO:0000256" key="1">
    <source>
        <dbReference type="SAM" id="Phobius"/>
    </source>
</evidence>
<evidence type="ECO:0000313" key="3">
    <source>
        <dbReference type="Proteomes" id="UP000306628"/>
    </source>
</evidence>
<organism evidence="2 3">
    <name type="scientific">Nonomuraea zeae</name>
    <dbReference type="NCBI Taxonomy" id="1642303"/>
    <lineage>
        <taxon>Bacteria</taxon>
        <taxon>Bacillati</taxon>
        <taxon>Actinomycetota</taxon>
        <taxon>Actinomycetes</taxon>
        <taxon>Streptosporangiales</taxon>
        <taxon>Streptosporangiaceae</taxon>
        <taxon>Nonomuraea</taxon>
    </lineage>
</organism>
<proteinExistence type="predicted"/>
<accession>A0A5S4G7I8</accession>
<dbReference type="Proteomes" id="UP000306628">
    <property type="component" value="Unassembled WGS sequence"/>
</dbReference>
<keyword evidence="1" id="KW-1133">Transmembrane helix</keyword>
<dbReference type="Pfam" id="PF11188">
    <property type="entry name" value="DUF2975"/>
    <property type="match status" value="1"/>
</dbReference>
<feature type="transmembrane region" description="Helical" evidence="1">
    <location>
        <begin position="170"/>
        <end position="187"/>
    </location>
</feature>
<name>A0A5S4G7I8_9ACTN</name>
<dbReference type="EMBL" id="VCKX01000130">
    <property type="protein sequence ID" value="TMR28977.1"/>
    <property type="molecule type" value="Genomic_DNA"/>
</dbReference>
<dbReference type="RefSeq" id="WP_138693908.1">
    <property type="nucleotide sequence ID" value="NZ_JBHSAZ010000089.1"/>
</dbReference>
<sequence>MSTRWIIRLETLLSVGFTLGCLGALAGLATNVAIAFFDAPNGLGIPLRVLDIPVAGLAADGASIGDATAEVTVRPEGASPLAGLLYLLLWAPGTATGLLALFTVIRALGRARSGDRALFSAVTAGHLRRLGWILIVGSVVSAVLGSVAETILASMLLAESYPFYPPSGEVLGAVVAGFAALGVSEIVRRGLTLLEEVEATI</sequence>
<keyword evidence="3" id="KW-1185">Reference proteome</keyword>
<protein>
    <submittedName>
        <fullName evidence="2">DUF2975 domain-containing protein</fullName>
    </submittedName>
</protein>
<feature type="transmembrane region" description="Helical" evidence="1">
    <location>
        <begin position="130"/>
        <end position="158"/>
    </location>
</feature>
<evidence type="ECO:0000313" key="2">
    <source>
        <dbReference type="EMBL" id="TMR28977.1"/>
    </source>
</evidence>
<reference evidence="2 3" key="1">
    <citation type="submission" date="2019-05" db="EMBL/GenBank/DDBJ databases">
        <title>Draft genome sequence of Nonomuraea zeae DSM 100528.</title>
        <authorList>
            <person name="Saricaoglu S."/>
            <person name="Isik K."/>
        </authorList>
    </citation>
    <scope>NUCLEOTIDE SEQUENCE [LARGE SCALE GENOMIC DNA]</scope>
    <source>
        <strain evidence="2 3">DSM 100528</strain>
    </source>
</reference>
<keyword evidence="1" id="KW-0812">Transmembrane</keyword>
<dbReference type="PROSITE" id="PS51257">
    <property type="entry name" value="PROKAR_LIPOPROTEIN"/>
    <property type="match status" value="1"/>
</dbReference>
<feature type="transmembrane region" description="Helical" evidence="1">
    <location>
        <begin position="12"/>
        <end position="37"/>
    </location>
</feature>
<keyword evidence="1" id="KW-0472">Membrane</keyword>